<evidence type="ECO:0000313" key="2">
    <source>
        <dbReference type="Proteomes" id="UP000697710"/>
    </source>
</evidence>
<protein>
    <submittedName>
        <fullName evidence="1">Uncharacterized protein</fullName>
    </submittedName>
</protein>
<gene>
    <name evidence="1" type="ORF">KC729_09820</name>
</gene>
<dbReference type="EMBL" id="JAGQHR010000271">
    <property type="protein sequence ID" value="MCA9727968.1"/>
    <property type="molecule type" value="Genomic_DNA"/>
</dbReference>
<dbReference type="AlphaFoldDB" id="A0A956LZB6"/>
<accession>A0A956LZB6</accession>
<organism evidence="1 2">
    <name type="scientific">Eiseniibacteriota bacterium</name>
    <dbReference type="NCBI Taxonomy" id="2212470"/>
    <lineage>
        <taxon>Bacteria</taxon>
        <taxon>Candidatus Eiseniibacteriota</taxon>
    </lineage>
</organism>
<evidence type="ECO:0000313" key="1">
    <source>
        <dbReference type="EMBL" id="MCA9727968.1"/>
    </source>
</evidence>
<sequence length="174" mass="18532">MLGAALGIGPGSGLAPLAEASESAEESEPAEASESAASEVWHALLLGRYLILGRDLQSGVQYSGTLELTEDELGFTAYRVWSRTCDPNADASGGPEVRETARGAIETTADGSAVLRLRWFAADEEREATYLLGTDLDNYGRLTGYVYPLGGVTTSPVLEVWFAAEPLERAIPQH</sequence>
<reference evidence="1" key="2">
    <citation type="journal article" date="2021" name="Microbiome">
        <title>Successional dynamics and alternative stable states in a saline activated sludge microbial community over 9 years.</title>
        <authorList>
            <person name="Wang Y."/>
            <person name="Ye J."/>
            <person name="Ju F."/>
            <person name="Liu L."/>
            <person name="Boyd J.A."/>
            <person name="Deng Y."/>
            <person name="Parks D.H."/>
            <person name="Jiang X."/>
            <person name="Yin X."/>
            <person name="Woodcroft B.J."/>
            <person name="Tyson G.W."/>
            <person name="Hugenholtz P."/>
            <person name="Polz M.F."/>
            <person name="Zhang T."/>
        </authorList>
    </citation>
    <scope>NUCLEOTIDE SEQUENCE</scope>
    <source>
        <strain evidence="1">HKST-UBA01</strain>
    </source>
</reference>
<comment type="caution">
    <text evidence="1">The sequence shown here is derived from an EMBL/GenBank/DDBJ whole genome shotgun (WGS) entry which is preliminary data.</text>
</comment>
<reference evidence="1" key="1">
    <citation type="submission" date="2020-04" db="EMBL/GenBank/DDBJ databases">
        <authorList>
            <person name="Zhang T."/>
        </authorList>
    </citation>
    <scope>NUCLEOTIDE SEQUENCE</scope>
    <source>
        <strain evidence="1">HKST-UBA01</strain>
    </source>
</reference>
<name>A0A956LZB6_UNCEI</name>
<proteinExistence type="predicted"/>
<dbReference type="Proteomes" id="UP000697710">
    <property type="component" value="Unassembled WGS sequence"/>
</dbReference>